<dbReference type="GeneID" id="97667818"/>
<reference evidence="3" key="1">
    <citation type="submission" date="2015-07" db="EMBL/GenBank/DDBJ databases">
        <authorList>
            <person name="Rodrigo-Torres Lidia"/>
            <person name="Arahal R.David."/>
        </authorList>
    </citation>
    <scope>NUCLEOTIDE SEQUENCE [LARGE SCALE GENOMIC DNA]</scope>
    <source>
        <strain evidence="3">CECT 5096</strain>
    </source>
</reference>
<keyword evidence="1" id="KW-0472">Membrane</keyword>
<evidence type="ECO:0000313" key="3">
    <source>
        <dbReference type="Proteomes" id="UP000049983"/>
    </source>
</evidence>
<feature type="transmembrane region" description="Helical" evidence="1">
    <location>
        <begin position="145"/>
        <end position="164"/>
    </location>
</feature>
<dbReference type="Proteomes" id="UP000049983">
    <property type="component" value="Unassembled WGS sequence"/>
</dbReference>
<dbReference type="EMBL" id="CXWC01000001">
    <property type="protein sequence ID" value="CTQ64358.1"/>
    <property type="molecule type" value="Genomic_DNA"/>
</dbReference>
<evidence type="ECO:0000256" key="1">
    <source>
        <dbReference type="SAM" id="Phobius"/>
    </source>
</evidence>
<evidence type="ECO:0000313" key="2">
    <source>
        <dbReference type="EMBL" id="CTQ64358.1"/>
    </source>
</evidence>
<sequence length="316" mass="33701">MFTPLKYKIHEIAPDLQFWGYEGGNVLAAIAGTGGFFAFYEGLRSVSEIPADNLWSTVATAFSTYPDIIVTAGLAVIVLLTIFLGRFLRAPDSGQAKIWIDRTSSLAGIGLVLGALYFGASWITFTAVSFVSASALLRLCRTSPVFLKLGGLMLAAGGFGLAGYGLSTVQDTQSAMLPGLTVLTGIYVFFASLMTYQGGIYECNAIQEELGGAPSSNDPFRTDGLLARLLVSRLDRPIGVLVKRIALPSVFWVSRNTKSTSPFLTSMWTRLPWRVLTGIAAVATGTTVGVLFGVANMLWAVGDVAIGSLDWKLAET</sequence>
<protein>
    <submittedName>
        <fullName evidence="2">Uncharacterized protein</fullName>
    </submittedName>
</protein>
<feature type="transmembrane region" description="Helical" evidence="1">
    <location>
        <begin position="68"/>
        <end position="88"/>
    </location>
</feature>
<name>A0A0M7AHL3_9HYPH</name>
<feature type="transmembrane region" description="Helical" evidence="1">
    <location>
        <begin position="176"/>
        <end position="196"/>
    </location>
</feature>
<feature type="transmembrane region" description="Helical" evidence="1">
    <location>
        <begin position="108"/>
        <end position="133"/>
    </location>
</feature>
<keyword evidence="1" id="KW-0812">Transmembrane</keyword>
<proteinExistence type="predicted"/>
<dbReference type="STRING" id="311410.LA5095_02985"/>
<feature type="transmembrane region" description="Helical" evidence="1">
    <location>
        <begin position="275"/>
        <end position="301"/>
    </location>
</feature>
<organism evidence="2 3">
    <name type="scientific">Roseibium album</name>
    <dbReference type="NCBI Taxonomy" id="311410"/>
    <lineage>
        <taxon>Bacteria</taxon>
        <taxon>Pseudomonadati</taxon>
        <taxon>Pseudomonadota</taxon>
        <taxon>Alphaproteobacteria</taxon>
        <taxon>Hyphomicrobiales</taxon>
        <taxon>Stappiaceae</taxon>
        <taxon>Roseibium</taxon>
    </lineage>
</organism>
<dbReference type="RefSeq" id="WP_055116227.1">
    <property type="nucleotide sequence ID" value="NZ_CXWA01000003.1"/>
</dbReference>
<dbReference type="AlphaFoldDB" id="A0A0M7AHL3"/>
<keyword evidence="1" id="KW-1133">Transmembrane helix</keyword>
<gene>
    <name evidence="2" type="ORF">LA5096_00354</name>
</gene>
<accession>A0A0M7AHL3</accession>
<keyword evidence="3" id="KW-1185">Reference proteome</keyword>
<dbReference type="OrthoDB" id="10000732at2"/>